<reference evidence="8 9" key="1">
    <citation type="submission" date="2018-05" db="EMBL/GenBank/DDBJ databases">
        <title>Zavarzinia sp. HR-AS.</title>
        <authorList>
            <person name="Lee Y."/>
            <person name="Jeon C.O."/>
        </authorList>
    </citation>
    <scope>NUCLEOTIDE SEQUENCE [LARGE SCALE GENOMIC DNA]</scope>
    <source>
        <strain evidence="8 9">HR-AS</strain>
    </source>
</reference>
<dbReference type="InterPro" id="IPR001650">
    <property type="entry name" value="Helicase_C-like"/>
</dbReference>
<dbReference type="OrthoDB" id="9807155at2"/>
<dbReference type="Pfam" id="PF00271">
    <property type="entry name" value="Helicase_C"/>
    <property type="match status" value="1"/>
</dbReference>
<dbReference type="Proteomes" id="UP000245461">
    <property type="component" value="Unassembled WGS sequence"/>
</dbReference>
<keyword evidence="9" id="KW-1185">Reference proteome</keyword>
<dbReference type="Gene3D" id="3.40.50.300">
    <property type="entry name" value="P-loop containing nucleotide triphosphate hydrolases"/>
    <property type="match status" value="2"/>
</dbReference>
<organism evidence="8 9">
    <name type="scientific">Zavarzinia aquatilis</name>
    <dbReference type="NCBI Taxonomy" id="2211142"/>
    <lineage>
        <taxon>Bacteria</taxon>
        <taxon>Pseudomonadati</taxon>
        <taxon>Pseudomonadota</taxon>
        <taxon>Alphaproteobacteria</taxon>
        <taxon>Rhodospirillales</taxon>
        <taxon>Zavarziniaceae</taxon>
        <taxon>Zavarzinia</taxon>
    </lineage>
</organism>
<dbReference type="SMART" id="SM00490">
    <property type="entry name" value="HELICc"/>
    <property type="match status" value="1"/>
</dbReference>
<evidence type="ECO:0000313" key="8">
    <source>
        <dbReference type="EMBL" id="PWR18606.1"/>
    </source>
</evidence>
<feature type="region of interest" description="Disordered" evidence="5">
    <location>
        <begin position="851"/>
        <end position="1072"/>
    </location>
</feature>
<feature type="domain" description="Helicase C-terminal" evidence="7">
    <location>
        <begin position="168"/>
        <end position="321"/>
    </location>
</feature>
<dbReference type="PROSITE" id="PS51192">
    <property type="entry name" value="HELICASE_ATP_BIND_1"/>
    <property type="match status" value="1"/>
</dbReference>
<sequence>MSPPLRPFARPTVSVVAEGRVTAVLGPTNTGKTHFAIERMLAHRTGIIGLPLRLLAREVYDRVVKIKGEAAVALVTGEEKVIGRDARYWVATVEAMPQDRSYDFLAVDEIQLATDLERGHVFTDRLLRARGLTETLFLGSETMRPVIRRLIPDAAFVSRPRLSTLSHAGYRKLARLPRRSAIVAFSANEVYALAEAIRRQRGGAAVVLGALSPRTRNAQVALFEAGEVDYLVATDAVGMGLNLGVDHVAFASLEKFDGQRHRPLLPTEVAQIAGRAGRHMRDGTFGTTAGIEPFDEDMIARVENHRFDPVRQLQWRSAELDFSSPRALLASLERQPPLPGLMRVRDADDQASLRALAEDEEIAALATGRARVELLWQVCQIPDFRKTMADVHVRLLHRIYRHLATEGRLPGPWVEDQLRRLDDTLGDIDTLATRLAHIRTWTFVSYRGDWLERPEALQEQARSIEDRLSDALHERLTQRFVDRRSSALIRRLAGESELLGAVDSTGDVLVEGEYVGRMSGLKFIPDPDAEGADGKAVLAAANRALGPEVTRRTEELEAAGDEIFKLDPEGRVLWDGAVLARLMPGRDVLHPRVHLLPHELLDGAQRDRVLHRVERFVAARIEAVLGALTKLQTAEELPGQARGLAFRLGEALGAIPRRDIADELDGLTQPARAELRRLGVKFGKLTVYLPALLKPEATQLKLTLLAIATGSGSVAPPAPGHVAYPLDGQTPDQWLSVAGFRRCGAKAIRIDMLERLDQSLREKQGEDMITPTGELTGLVGCSNEEFVAVMRALGYEKLTLEDGAVRYRVRGRKGRPQRPARPAATPAPTPEAVAPAAPAPIQSVPAIEGEEPVAATAPAEGTESADIEAIEGEATTGEPHKRRRRRRNRKPRRDGDVAAVAAAEGEPQAEGAPTEAPAPDAPVAEAGADTADAPPAADGEAPAPRLIGQFAPQPKKHPDPRDRRRKPKKPKPQGPQQAAPEGQPAADAAPARGPQGPRPPRHEGQRHEGQRHEGQRHEGPRPPRDQQAQGKGPKGPHNGNQNRPRRSEPPPPKVDPDSPFAKLLALRDKLSR</sequence>
<evidence type="ECO:0000256" key="2">
    <source>
        <dbReference type="ARBA" id="ARBA00022801"/>
    </source>
</evidence>
<keyword evidence="3" id="KW-0347">Helicase</keyword>
<feature type="compositionally biased region" description="Basic residues" evidence="5">
    <location>
        <begin position="880"/>
        <end position="892"/>
    </location>
</feature>
<keyword evidence="4" id="KW-0067">ATP-binding</keyword>
<proteinExistence type="predicted"/>
<feature type="compositionally biased region" description="Low complexity" evidence="5">
    <location>
        <begin position="974"/>
        <end position="995"/>
    </location>
</feature>
<protein>
    <recommendedName>
        <fullName evidence="10">Disulfide oxidoreductase</fullName>
    </recommendedName>
</protein>
<dbReference type="PANTHER" id="PTHR12131:SF1">
    <property type="entry name" value="ATP-DEPENDENT RNA HELICASE SUPV3L1, MITOCHONDRIAL-RELATED"/>
    <property type="match status" value="1"/>
</dbReference>
<evidence type="ECO:0000256" key="5">
    <source>
        <dbReference type="SAM" id="MobiDB-lite"/>
    </source>
</evidence>
<feature type="region of interest" description="Disordered" evidence="5">
    <location>
        <begin position="809"/>
        <end position="836"/>
    </location>
</feature>
<gene>
    <name evidence="8" type="ORF">DKG74_18440</name>
</gene>
<feature type="compositionally biased region" description="Low complexity" evidence="5">
    <location>
        <begin position="897"/>
        <end position="944"/>
    </location>
</feature>
<evidence type="ECO:0000256" key="1">
    <source>
        <dbReference type="ARBA" id="ARBA00022741"/>
    </source>
</evidence>
<dbReference type="InterPro" id="IPR014001">
    <property type="entry name" value="Helicase_ATP-bd"/>
</dbReference>
<accession>A0A317DXM9</accession>
<dbReference type="Pfam" id="PF22527">
    <property type="entry name" value="DEXQc_Suv3"/>
    <property type="match status" value="1"/>
</dbReference>
<dbReference type="InterPro" id="IPR055206">
    <property type="entry name" value="DEXQc_SUV3"/>
</dbReference>
<keyword evidence="2" id="KW-0378">Hydrolase</keyword>
<feature type="compositionally biased region" description="Basic and acidic residues" evidence="5">
    <location>
        <begin position="1000"/>
        <end position="1024"/>
    </location>
</feature>
<dbReference type="GO" id="GO:0016787">
    <property type="term" value="F:hydrolase activity"/>
    <property type="evidence" value="ECO:0007669"/>
    <property type="project" value="UniProtKB-KW"/>
</dbReference>
<dbReference type="SUPFAM" id="SSF52540">
    <property type="entry name" value="P-loop containing nucleoside triphosphate hydrolases"/>
    <property type="match status" value="2"/>
</dbReference>
<name>A0A317DXM9_9PROT</name>
<evidence type="ECO:0000256" key="4">
    <source>
        <dbReference type="ARBA" id="ARBA00022840"/>
    </source>
</evidence>
<evidence type="ECO:0000259" key="7">
    <source>
        <dbReference type="PROSITE" id="PS51194"/>
    </source>
</evidence>
<evidence type="ECO:0000313" key="9">
    <source>
        <dbReference type="Proteomes" id="UP000245461"/>
    </source>
</evidence>
<feature type="compositionally biased region" description="Basic residues" evidence="5">
    <location>
        <begin position="809"/>
        <end position="818"/>
    </location>
</feature>
<dbReference type="GO" id="GO:0004386">
    <property type="term" value="F:helicase activity"/>
    <property type="evidence" value="ECO:0007669"/>
    <property type="project" value="UniProtKB-KW"/>
</dbReference>
<dbReference type="PANTHER" id="PTHR12131">
    <property type="entry name" value="ATP-DEPENDENT RNA AND DNA HELICASE"/>
    <property type="match status" value="1"/>
</dbReference>
<dbReference type="EMBL" id="QGLE01000013">
    <property type="protein sequence ID" value="PWR18606.1"/>
    <property type="molecule type" value="Genomic_DNA"/>
</dbReference>
<dbReference type="InterPro" id="IPR027417">
    <property type="entry name" value="P-loop_NTPase"/>
</dbReference>
<feature type="domain" description="Helicase ATP-binding" evidence="6">
    <location>
        <begin position="13"/>
        <end position="161"/>
    </location>
</feature>
<dbReference type="AlphaFoldDB" id="A0A317DXM9"/>
<evidence type="ECO:0000259" key="6">
    <source>
        <dbReference type="PROSITE" id="PS51192"/>
    </source>
</evidence>
<dbReference type="RefSeq" id="WP_109907652.1">
    <property type="nucleotide sequence ID" value="NZ_QGLE01000013.1"/>
</dbReference>
<feature type="compositionally biased region" description="Low complexity" evidence="5">
    <location>
        <begin position="820"/>
        <end position="836"/>
    </location>
</feature>
<dbReference type="PROSITE" id="PS51194">
    <property type="entry name" value="HELICASE_CTER"/>
    <property type="match status" value="1"/>
</dbReference>
<comment type="caution">
    <text evidence="8">The sequence shown here is derived from an EMBL/GenBank/DDBJ whole genome shotgun (WGS) entry which is preliminary data.</text>
</comment>
<evidence type="ECO:0000256" key="3">
    <source>
        <dbReference type="ARBA" id="ARBA00022806"/>
    </source>
</evidence>
<dbReference type="GO" id="GO:0005524">
    <property type="term" value="F:ATP binding"/>
    <property type="evidence" value="ECO:0007669"/>
    <property type="project" value="UniProtKB-KW"/>
</dbReference>
<evidence type="ECO:0008006" key="10">
    <source>
        <dbReference type="Google" id="ProtNLM"/>
    </source>
</evidence>
<keyword evidence="1" id="KW-0547">Nucleotide-binding</keyword>
<dbReference type="InterPro" id="IPR050699">
    <property type="entry name" value="RNA-DNA_Helicase"/>
</dbReference>